<evidence type="ECO:0000256" key="1">
    <source>
        <dbReference type="SAM" id="MobiDB-lite"/>
    </source>
</evidence>
<feature type="compositionally biased region" description="Low complexity" evidence="1">
    <location>
        <begin position="78"/>
        <end position="91"/>
    </location>
</feature>
<feature type="region of interest" description="Disordered" evidence="1">
    <location>
        <begin position="1"/>
        <end position="91"/>
    </location>
</feature>
<name>A0AAD7CES4_MYCRO</name>
<dbReference type="Proteomes" id="UP001221757">
    <property type="component" value="Unassembled WGS sequence"/>
</dbReference>
<proteinExistence type="predicted"/>
<dbReference type="AlphaFoldDB" id="A0AAD7CES4"/>
<feature type="compositionally biased region" description="Polar residues" evidence="1">
    <location>
        <begin position="146"/>
        <end position="156"/>
    </location>
</feature>
<gene>
    <name evidence="2" type="ORF">B0H17DRAFT_1216080</name>
</gene>
<comment type="caution">
    <text evidence="2">The sequence shown here is derived from an EMBL/GenBank/DDBJ whole genome shotgun (WGS) entry which is preliminary data.</text>
</comment>
<protein>
    <submittedName>
        <fullName evidence="2">Uncharacterized protein</fullName>
    </submittedName>
</protein>
<feature type="region of interest" description="Disordered" evidence="1">
    <location>
        <begin position="144"/>
        <end position="180"/>
    </location>
</feature>
<accession>A0AAD7CES4</accession>
<organism evidence="2 3">
    <name type="scientific">Mycena rosella</name>
    <name type="common">Pink bonnet</name>
    <name type="synonym">Agaricus rosellus</name>
    <dbReference type="NCBI Taxonomy" id="1033263"/>
    <lineage>
        <taxon>Eukaryota</taxon>
        <taxon>Fungi</taxon>
        <taxon>Dikarya</taxon>
        <taxon>Basidiomycota</taxon>
        <taxon>Agaricomycotina</taxon>
        <taxon>Agaricomycetes</taxon>
        <taxon>Agaricomycetidae</taxon>
        <taxon>Agaricales</taxon>
        <taxon>Marasmiineae</taxon>
        <taxon>Mycenaceae</taxon>
        <taxon>Mycena</taxon>
    </lineage>
</organism>
<evidence type="ECO:0000313" key="2">
    <source>
        <dbReference type="EMBL" id="KAJ7645293.1"/>
    </source>
</evidence>
<sequence length="209" mass="22473">MAPSGSSVDTTRFSQNQPAGPLGRQQRPIIPTAGGATHRAELDKNAASNQKRQATRHRNLQARQASAVSGVSAPVPTTPQSTLQPPATPQAPRRALQALLLQQQLPLQALLQQQQLSLQANPLQQRTSSSPATFAQLIPQALAATPTPSRSPLQQLSEDDQPRYHNFQNGPPQASVPVHATTNPAPVTSIATQEEMNRWLEIMQASGKF</sequence>
<keyword evidence="3" id="KW-1185">Reference proteome</keyword>
<dbReference type="EMBL" id="JARKIE010000402">
    <property type="protein sequence ID" value="KAJ7645293.1"/>
    <property type="molecule type" value="Genomic_DNA"/>
</dbReference>
<feature type="compositionally biased region" description="Polar residues" evidence="1">
    <location>
        <begin position="1"/>
        <end position="18"/>
    </location>
</feature>
<evidence type="ECO:0000313" key="3">
    <source>
        <dbReference type="Proteomes" id="UP001221757"/>
    </source>
</evidence>
<reference evidence="2" key="1">
    <citation type="submission" date="2023-03" db="EMBL/GenBank/DDBJ databases">
        <title>Massive genome expansion in bonnet fungi (Mycena s.s.) driven by repeated elements and novel gene families across ecological guilds.</title>
        <authorList>
            <consortium name="Lawrence Berkeley National Laboratory"/>
            <person name="Harder C.B."/>
            <person name="Miyauchi S."/>
            <person name="Viragh M."/>
            <person name="Kuo A."/>
            <person name="Thoen E."/>
            <person name="Andreopoulos B."/>
            <person name="Lu D."/>
            <person name="Skrede I."/>
            <person name="Drula E."/>
            <person name="Henrissat B."/>
            <person name="Morin E."/>
            <person name="Kohler A."/>
            <person name="Barry K."/>
            <person name="LaButti K."/>
            <person name="Morin E."/>
            <person name="Salamov A."/>
            <person name="Lipzen A."/>
            <person name="Mereny Z."/>
            <person name="Hegedus B."/>
            <person name="Baldrian P."/>
            <person name="Stursova M."/>
            <person name="Weitz H."/>
            <person name="Taylor A."/>
            <person name="Grigoriev I.V."/>
            <person name="Nagy L.G."/>
            <person name="Martin F."/>
            <person name="Kauserud H."/>
        </authorList>
    </citation>
    <scope>NUCLEOTIDE SEQUENCE</scope>
    <source>
        <strain evidence="2">CBHHK067</strain>
    </source>
</reference>